<dbReference type="HOGENOM" id="CLU_2009735_0_0_1"/>
<comment type="similarity">
    <text evidence="1">Belongs to the metallo-dependent hydrolases superfamily. Hydantoinase/dihydropyrimidinase family.</text>
</comment>
<dbReference type="GO" id="GO:0004157">
    <property type="term" value="F:dihydropyrimidinase activity"/>
    <property type="evidence" value="ECO:0007669"/>
    <property type="project" value="TreeGrafter"/>
</dbReference>
<dbReference type="PhylomeDB" id="T1ILD2"/>
<dbReference type="InterPro" id="IPR032466">
    <property type="entry name" value="Metal_Hydrolase"/>
</dbReference>
<dbReference type="PANTHER" id="PTHR11647">
    <property type="entry name" value="HYDRANTOINASE/DIHYDROPYRIMIDINASE FAMILY MEMBER"/>
    <property type="match status" value="1"/>
</dbReference>
<reference evidence="2" key="2">
    <citation type="submission" date="2015-02" db="UniProtKB">
        <authorList>
            <consortium name="EnsemblMetazoa"/>
        </authorList>
    </citation>
    <scope>IDENTIFICATION</scope>
</reference>
<dbReference type="EnsemblMetazoa" id="SMAR001756-RA">
    <property type="protein sequence ID" value="SMAR001756-PA"/>
    <property type="gene ID" value="SMAR001756"/>
</dbReference>
<dbReference type="eggNOG" id="KOG2584">
    <property type="taxonomic scope" value="Eukaryota"/>
</dbReference>
<organism evidence="2 3">
    <name type="scientific">Strigamia maritima</name>
    <name type="common">European centipede</name>
    <name type="synonym">Geophilus maritimus</name>
    <dbReference type="NCBI Taxonomy" id="126957"/>
    <lineage>
        <taxon>Eukaryota</taxon>
        <taxon>Metazoa</taxon>
        <taxon>Ecdysozoa</taxon>
        <taxon>Arthropoda</taxon>
        <taxon>Myriapoda</taxon>
        <taxon>Chilopoda</taxon>
        <taxon>Pleurostigmophora</taxon>
        <taxon>Geophilomorpha</taxon>
        <taxon>Linotaeniidae</taxon>
        <taxon>Strigamia</taxon>
    </lineage>
</organism>
<protein>
    <submittedName>
        <fullName evidence="2">Uncharacterized protein</fullName>
    </submittedName>
</protein>
<keyword evidence="3" id="KW-1185">Reference proteome</keyword>
<dbReference type="Gene3D" id="3.20.20.140">
    <property type="entry name" value="Metal-dependent hydrolases"/>
    <property type="match status" value="1"/>
</dbReference>
<dbReference type="GO" id="GO:0005829">
    <property type="term" value="C:cytosol"/>
    <property type="evidence" value="ECO:0007669"/>
    <property type="project" value="TreeGrafter"/>
</dbReference>
<dbReference type="SUPFAM" id="SSF51556">
    <property type="entry name" value="Metallo-dependent hydrolases"/>
    <property type="match status" value="1"/>
</dbReference>
<dbReference type="AlphaFoldDB" id="T1ILD2"/>
<dbReference type="EMBL" id="JH430794">
    <property type="status" value="NOT_ANNOTATED_CDS"/>
    <property type="molecule type" value="Genomic_DNA"/>
</dbReference>
<evidence type="ECO:0000256" key="1">
    <source>
        <dbReference type="ARBA" id="ARBA00008829"/>
    </source>
</evidence>
<evidence type="ECO:0000313" key="3">
    <source>
        <dbReference type="Proteomes" id="UP000014500"/>
    </source>
</evidence>
<accession>T1ILD2</accession>
<proteinExistence type="inferred from homology"/>
<dbReference type="GO" id="GO:0006208">
    <property type="term" value="P:pyrimidine nucleobase catabolic process"/>
    <property type="evidence" value="ECO:0007669"/>
    <property type="project" value="TreeGrafter"/>
</dbReference>
<evidence type="ECO:0000313" key="2">
    <source>
        <dbReference type="EnsemblMetazoa" id="SMAR001756-PA"/>
    </source>
</evidence>
<sequence length="124" mass="13399">MSKSAADLIAKEYLKEDIGLIAYLINVASGSVVFGETFAAGLGTDGTHYYNKCWRHAAGHILSPPLRPDPSTPEYLMELLSTGGLQVTGSSNCTFTTEQKAIGKERFLPKYQNGVNGSEDRLSI</sequence>
<reference evidence="3" key="1">
    <citation type="submission" date="2011-05" db="EMBL/GenBank/DDBJ databases">
        <authorList>
            <person name="Richards S.R."/>
            <person name="Qu J."/>
            <person name="Jiang H."/>
            <person name="Jhangiani S.N."/>
            <person name="Agravi P."/>
            <person name="Goodspeed R."/>
            <person name="Gross S."/>
            <person name="Mandapat C."/>
            <person name="Jackson L."/>
            <person name="Mathew T."/>
            <person name="Pu L."/>
            <person name="Thornton R."/>
            <person name="Saada N."/>
            <person name="Wilczek-Boney K.B."/>
            <person name="Lee S."/>
            <person name="Kovar C."/>
            <person name="Wu Y."/>
            <person name="Scherer S.E."/>
            <person name="Worley K.C."/>
            <person name="Muzny D.M."/>
            <person name="Gibbs R."/>
        </authorList>
    </citation>
    <scope>NUCLEOTIDE SEQUENCE</scope>
    <source>
        <strain evidence="3">Brora</strain>
    </source>
</reference>
<dbReference type="Proteomes" id="UP000014500">
    <property type="component" value="Unassembled WGS sequence"/>
</dbReference>
<dbReference type="STRING" id="126957.T1ILD2"/>
<dbReference type="FunFam" id="3.20.20.140:FF:000174">
    <property type="entry name" value="Dihydropyrimidinase-related protein 2"/>
    <property type="match status" value="1"/>
</dbReference>
<dbReference type="InterPro" id="IPR050378">
    <property type="entry name" value="Metallo-dep_Hydrolases_sf"/>
</dbReference>
<dbReference type="PANTHER" id="PTHR11647:SF1">
    <property type="entry name" value="COLLAPSIN RESPONSE MEDIATOR PROTEIN"/>
    <property type="match status" value="1"/>
</dbReference>
<name>T1ILD2_STRMM</name>